<evidence type="ECO:0000259" key="4">
    <source>
        <dbReference type="SMART" id="SM00128"/>
    </source>
</evidence>
<gene>
    <name evidence="5" type="ORF">CVLEPA_LOCUS20847</name>
</gene>
<name>A0ABP0GAV3_CLALP</name>
<comment type="caution">
    <text evidence="5">The sequence shown here is derived from an EMBL/GenBank/DDBJ whole genome shotgun (WGS) entry which is preliminary data.</text>
</comment>
<dbReference type="InterPro" id="IPR036691">
    <property type="entry name" value="Endo/exonu/phosph_ase_sf"/>
</dbReference>
<dbReference type="EMBL" id="CAWYQH010000108">
    <property type="protein sequence ID" value="CAK8688892.1"/>
    <property type="molecule type" value="Genomic_DNA"/>
</dbReference>
<evidence type="ECO:0000256" key="1">
    <source>
        <dbReference type="ARBA" id="ARBA00012997"/>
    </source>
</evidence>
<protein>
    <recommendedName>
        <fullName evidence="1">inositol-polyphosphate 5-phosphatase</fullName>
        <ecNumber evidence="1">3.1.3.56</ecNumber>
    </recommendedName>
</protein>
<reference evidence="5 6" key="1">
    <citation type="submission" date="2024-02" db="EMBL/GenBank/DDBJ databases">
        <authorList>
            <person name="Daric V."/>
            <person name="Darras S."/>
        </authorList>
    </citation>
    <scope>NUCLEOTIDE SEQUENCE [LARGE SCALE GENOMIC DNA]</scope>
</reference>
<sequence length="455" mass="52314">MISEAFATLINNLCLRFRRSKPNMASNKKKYHPKLNCLIVTANVGTLFEDPEGIQDAWIGEVTKVVKKHEPNFIALHCQEIGGKDYKSSLDPVNAFFKKFIDHDELADFSVVRGYLDGDYDHIDQYTALGNFYFIHKSLENVTMFDYSDKQYVKVSGKEIVSKDLSSLPNIQKEKFEQNFFPDCKWSRKGYSRARWRINNKVIEFVNIHLFHDDSNLVSMKSTPSPYTSYRKRALKFVMQRLKELYPTDEGVCFICGDFNFRLDVKSLVQKLCPSSKQQVVRAPTDDEIIRILIRDNVVNGSADDVKGSNEVSKDEVVLKIEKKVFEIEHSLLHHNSNYEHLRSFDLEPKDWKDQLKEFDINFPPTYPFSEDTSKSDVYMETRCPSWCDRVLLSNSSWDWLQSEEIAPSVTYSTIGQKACMGDHKPVYLFFSSSLADDDSVATSSGVNGSETSSK</sequence>
<feature type="domain" description="Inositol polyphosphate-related phosphatase" evidence="4">
    <location>
        <begin position="33"/>
        <end position="439"/>
    </location>
</feature>
<dbReference type="Proteomes" id="UP001642483">
    <property type="component" value="Unassembled WGS sequence"/>
</dbReference>
<evidence type="ECO:0000256" key="2">
    <source>
        <dbReference type="ARBA" id="ARBA00022801"/>
    </source>
</evidence>
<dbReference type="Gene3D" id="3.60.10.10">
    <property type="entry name" value="Endonuclease/exonuclease/phosphatase"/>
    <property type="match status" value="1"/>
</dbReference>
<evidence type="ECO:0000313" key="5">
    <source>
        <dbReference type="EMBL" id="CAK8688892.1"/>
    </source>
</evidence>
<evidence type="ECO:0000313" key="6">
    <source>
        <dbReference type="Proteomes" id="UP001642483"/>
    </source>
</evidence>
<evidence type="ECO:0000256" key="3">
    <source>
        <dbReference type="ARBA" id="ARBA00023599"/>
    </source>
</evidence>
<dbReference type="EC" id="3.1.3.56" evidence="1"/>
<dbReference type="PANTHER" id="PTHR12997:SF2">
    <property type="entry name" value="INOSITOL POLYPHOSPHATE-5-PHOSPHATASE A"/>
    <property type="match status" value="1"/>
</dbReference>
<dbReference type="InterPro" id="IPR000300">
    <property type="entry name" value="IPPc"/>
</dbReference>
<keyword evidence="6" id="KW-1185">Reference proteome</keyword>
<dbReference type="SMART" id="SM00128">
    <property type="entry name" value="IPPc"/>
    <property type="match status" value="1"/>
</dbReference>
<dbReference type="PANTHER" id="PTHR12997">
    <property type="entry name" value="TYPE I INOSITOL-1,4,5-TRISPHOSPHATE 5-PHOSPHATASE"/>
    <property type="match status" value="1"/>
</dbReference>
<dbReference type="InterPro" id="IPR039737">
    <property type="entry name" value="INPP5A"/>
</dbReference>
<keyword evidence="2" id="KW-0378">Hydrolase</keyword>
<comment type="similarity">
    <text evidence="3">Belongs to the inositol 1,4,5-trisphosphate 5-phosphatase type I family.</text>
</comment>
<dbReference type="SUPFAM" id="SSF56219">
    <property type="entry name" value="DNase I-like"/>
    <property type="match status" value="1"/>
</dbReference>
<organism evidence="5 6">
    <name type="scientific">Clavelina lepadiformis</name>
    <name type="common">Light-bulb sea squirt</name>
    <name type="synonym">Ascidia lepadiformis</name>
    <dbReference type="NCBI Taxonomy" id="159417"/>
    <lineage>
        <taxon>Eukaryota</taxon>
        <taxon>Metazoa</taxon>
        <taxon>Chordata</taxon>
        <taxon>Tunicata</taxon>
        <taxon>Ascidiacea</taxon>
        <taxon>Aplousobranchia</taxon>
        <taxon>Clavelinidae</taxon>
        <taxon>Clavelina</taxon>
    </lineage>
</organism>
<proteinExistence type="inferred from homology"/>
<accession>A0ABP0GAV3</accession>
<dbReference type="Pfam" id="PF22669">
    <property type="entry name" value="Exo_endo_phos2"/>
    <property type="match status" value="1"/>
</dbReference>